<gene>
    <name evidence="2" type="ORF">RND71_041970</name>
</gene>
<name>A0AAE1UQA3_9SOLA</name>
<dbReference type="AlphaFoldDB" id="A0AAE1UQA3"/>
<dbReference type="InterPro" id="IPR045087">
    <property type="entry name" value="Cu-oxidase_fam"/>
</dbReference>
<evidence type="ECO:0000313" key="2">
    <source>
        <dbReference type="EMBL" id="KAK4340508.1"/>
    </source>
</evidence>
<protein>
    <recommendedName>
        <fullName evidence="1">Plastocyanin-like domain-containing protein</fullName>
    </recommendedName>
</protein>
<dbReference type="Pfam" id="PF00394">
    <property type="entry name" value="Cu-oxidase"/>
    <property type="match status" value="1"/>
</dbReference>
<keyword evidence="3" id="KW-1185">Reference proteome</keyword>
<evidence type="ECO:0000259" key="1">
    <source>
        <dbReference type="Pfam" id="PF00394"/>
    </source>
</evidence>
<evidence type="ECO:0000313" key="3">
    <source>
        <dbReference type="Proteomes" id="UP001291623"/>
    </source>
</evidence>
<dbReference type="InterPro" id="IPR008972">
    <property type="entry name" value="Cupredoxin"/>
</dbReference>
<dbReference type="PANTHER" id="PTHR11709:SF469">
    <property type="entry name" value="L-ASCORBATE OXIDASE HOMOLOG"/>
    <property type="match status" value="1"/>
</dbReference>
<dbReference type="EMBL" id="JAVYJV010000023">
    <property type="protein sequence ID" value="KAK4340508.1"/>
    <property type="molecule type" value="Genomic_DNA"/>
</dbReference>
<reference evidence="2" key="1">
    <citation type="submission" date="2023-12" db="EMBL/GenBank/DDBJ databases">
        <title>Genome assembly of Anisodus tanguticus.</title>
        <authorList>
            <person name="Wang Y.-J."/>
        </authorList>
    </citation>
    <scope>NUCLEOTIDE SEQUENCE</scope>
    <source>
        <strain evidence="2">KB-2021</strain>
        <tissue evidence="2">Leaf</tissue>
    </source>
</reference>
<organism evidence="2 3">
    <name type="scientific">Anisodus tanguticus</name>
    <dbReference type="NCBI Taxonomy" id="243964"/>
    <lineage>
        <taxon>Eukaryota</taxon>
        <taxon>Viridiplantae</taxon>
        <taxon>Streptophyta</taxon>
        <taxon>Embryophyta</taxon>
        <taxon>Tracheophyta</taxon>
        <taxon>Spermatophyta</taxon>
        <taxon>Magnoliopsida</taxon>
        <taxon>eudicotyledons</taxon>
        <taxon>Gunneridae</taxon>
        <taxon>Pentapetalae</taxon>
        <taxon>asterids</taxon>
        <taxon>lamiids</taxon>
        <taxon>Solanales</taxon>
        <taxon>Solanaceae</taxon>
        <taxon>Solanoideae</taxon>
        <taxon>Hyoscyameae</taxon>
        <taxon>Anisodus</taxon>
    </lineage>
</organism>
<accession>A0AAE1UQA3</accession>
<dbReference type="SUPFAM" id="SSF49503">
    <property type="entry name" value="Cupredoxins"/>
    <property type="match status" value="2"/>
</dbReference>
<feature type="domain" description="Plastocyanin-like" evidence="1">
    <location>
        <begin position="94"/>
        <end position="232"/>
    </location>
</feature>
<dbReference type="GO" id="GO:0016491">
    <property type="term" value="F:oxidoreductase activity"/>
    <property type="evidence" value="ECO:0007669"/>
    <property type="project" value="TreeGrafter"/>
</dbReference>
<dbReference type="FunFam" id="2.60.40.420:FF:000012">
    <property type="entry name" value="Monocopper oxidase-like protein"/>
    <property type="match status" value="1"/>
</dbReference>
<dbReference type="InterPro" id="IPR001117">
    <property type="entry name" value="Cu-oxidase_2nd"/>
</dbReference>
<dbReference type="Gene3D" id="2.60.40.420">
    <property type="entry name" value="Cupredoxins - blue copper proteins"/>
    <property type="match status" value="1"/>
</dbReference>
<proteinExistence type="predicted"/>
<comment type="caution">
    <text evidence="2">The sequence shown here is derived from an EMBL/GenBank/DDBJ whole genome shotgun (WGS) entry which is preliminary data.</text>
</comment>
<dbReference type="PANTHER" id="PTHR11709">
    <property type="entry name" value="MULTI-COPPER OXIDASE"/>
    <property type="match status" value="1"/>
</dbReference>
<dbReference type="Proteomes" id="UP001291623">
    <property type="component" value="Unassembled WGS sequence"/>
</dbReference>
<sequence length="298" mass="33641">MTLENGRRWCRIALVLAVYMAVYEVVAEDPYRYFDWRISFGDIYPLGVRQQVKDQIGSFFYFPSLQFHKAADGFGGIRILSRPRIPVPFPEPAEDFTVLIGDWYKTDHNVLKTILDRGKMLKFPDGIQINGLGRDGARFTVEPGKTYRLRISNVGLQNSLNFRIQGHRMKLVEVEGTHTIQITLSSLDVHVGQSYSVLFTADQPAQDYYIAVSSRFTTQTLNSTTILHYSNSKKPASGPLPLGPPTGISWSLNQARSISSNQCSGSSNKFRICKPANSKSPVYFITIHIIFSITHKLR</sequence>